<keyword evidence="1" id="KW-0472">Membrane</keyword>
<evidence type="ECO:0000313" key="2">
    <source>
        <dbReference type="EMBL" id="MCU9850087.1"/>
    </source>
</evidence>
<name>A0ABT2XAM5_9RHOB</name>
<dbReference type="EMBL" id="JAOVQO010000021">
    <property type="protein sequence ID" value="MCU9850087.1"/>
    <property type="molecule type" value="Genomic_DNA"/>
</dbReference>
<proteinExistence type="predicted"/>
<evidence type="ECO:0000313" key="3">
    <source>
        <dbReference type="Proteomes" id="UP001209535"/>
    </source>
</evidence>
<sequence>MAILWRLWATAAGVMLAVLLVFLALSTFQFSRVHSDLVGERLIVLADRTAAPFQAAVRLGLPIASVRNAVGILERARRSDDRISAIYVFDREGGIVHATLGEAGDGPEVAAVRARMIGAQEWHGEIASGFIAGVNIAGPSSDWAGGIAVLYPRGGSTTRVWAMAAELSVAVLGIFVLGALTAGLLLRIGLRRTISAFDRVDAEIADFERDTWRREDEAAPASGLRADLDESYDQYRSAVAELRRLEAGRPT</sequence>
<dbReference type="RefSeq" id="WP_263339665.1">
    <property type="nucleotide sequence ID" value="NZ_JAOVQO010000021.1"/>
</dbReference>
<evidence type="ECO:0008006" key="4">
    <source>
        <dbReference type="Google" id="ProtNLM"/>
    </source>
</evidence>
<keyword evidence="1" id="KW-1133">Transmembrane helix</keyword>
<evidence type="ECO:0000256" key="1">
    <source>
        <dbReference type="SAM" id="Phobius"/>
    </source>
</evidence>
<feature type="transmembrane region" description="Helical" evidence="1">
    <location>
        <begin position="160"/>
        <end position="186"/>
    </location>
</feature>
<comment type="caution">
    <text evidence="2">The sequence shown here is derived from an EMBL/GenBank/DDBJ whole genome shotgun (WGS) entry which is preliminary data.</text>
</comment>
<organism evidence="2 3">
    <name type="scientific">Albidovulum salinarum</name>
    <dbReference type="NCBI Taxonomy" id="2984153"/>
    <lineage>
        <taxon>Bacteria</taxon>
        <taxon>Pseudomonadati</taxon>
        <taxon>Pseudomonadota</taxon>
        <taxon>Alphaproteobacteria</taxon>
        <taxon>Rhodobacterales</taxon>
        <taxon>Paracoccaceae</taxon>
        <taxon>Albidovulum</taxon>
    </lineage>
</organism>
<protein>
    <recommendedName>
        <fullName evidence="4">HAMP domain-containing protein</fullName>
    </recommendedName>
</protein>
<reference evidence="2 3" key="1">
    <citation type="submission" date="2022-10" db="EMBL/GenBank/DDBJ databases">
        <title>Defluviimonas sp. nov., isolated from ocean surface sediments.</title>
        <authorList>
            <person name="He W."/>
            <person name="Wang L."/>
            <person name="Zhang D.-F."/>
        </authorList>
    </citation>
    <scope>NUCLEOTIDE SEQUENCE [LARGE SCALE GENOMIC DNA]</scope>
    <source>
        <strain evidence="2 3">WL0024</strain>
    </source>
</reference>
<keyword evidence="1" id="KW-0812">Transmembrane</keyword>
<gene>
    <name evidence="2" type="ORF">OEZ60_18995</name>
</gene>
<accession>A0ABT2XAM5</accession>
<dbReference type="Proteomes" id="UP001209535">
    <property type="component" value="Unassembled WGS sequence"/>
</dbReference>
<keyword evidence="3" id="KW-1185">Reference proteome</keyword>